<dbReference type="PANTHER" id="PTHR31398">
    <property type="entry name" value="MEIOTIC NUCLEAR DIVISION PROTEIN 1 HOMOLOG"/>
    <property type="match status" value="1"/>
</dbReference>
<dbReference type="EMBL" id="CAJJDM010000078">
    <property type="protein sequence ID" value="CAD8085840.1"/>
    <property type="molecule type" value="Genomic_DNA"/>
</dbReference>
<dbReference type="AlphaFoldDB" id="A0A8S1MZT8"/>
<sequence>MNQKSAYQSSFGGFTSIATIFLVFLFFSSNFVDYLTGKNIITKQTQVYDDNLSNLQLDDQDFIMAMGIEQNNFLSQPYFTLNLQQRQYERLSNGTILKNITSLPLVPCTLERFQSIFSRYGQNFTDDFERLQLKNLLCPLNQISMNIGGTFTSNNFNFLKIEVTSCNQSEYTDRRCASEDELKKQLEEKGTFKVQVYLINKVINANKIGSDYVSLFLDDRSYLSFVPKQINKQSNIYFRQYQFQNNLDLYPFNEDQNSNFISIDDTQTKEITELGRDSDTVYAALYFRKSPITNLIERKNQSIIDLLSQLGGLLQISLIVMGFIISAYNKIAMLVELSNKVYEFSTDIEEQNKQHQQNLKLIDFVQEDKQFRQEYQVNREGQQQQIPTSNIRHKNKLLRLFGKNQSDKHVILIDRPPTENNEFLNQVSNDNEDKSNQITQQAIKDQNILAQQINCVNGLDYFKKQINLILNRSQPLCFNIKIFLNQLCLRKAFQNSLSVLFYNQAVDKINEQLDVFNILTKLNEIDKLKEILLSNSQQLLFDFAAKPIISMIEEKEIPCSRTFLEERARTTVEQNKTQSIRRSQIMKQNQKTFFRTQSLDRDNRIYKRIYKAYDLILQQITEENPQRDVNQKLIKKLGDEIEAIFKLSKLLDFNGIKRLKAHSNIDQICRNTQILPENMKFK</sequence>
<name>A0A8S1MZT8_PARPR</name>
<gene>
    <name evidence="2" type="ORF">PPRIM_AZ9-3.1.T0750096</name>
</gene>
<dbReference type="PANTHER" id="PTHR31398:SF0">
    <property type="entry name" value="MEIOTIC NUCLEAR DIVISION PROTEIN 1 HOMOLOG"/>
    <property type="match status" value="1"/>
</dbReference>
<evidence type="ECO:0008006" key="4">
    <source>
        <dbReference type="Google" id="ProtNLM"/>
    </source>
</evidence>
<evidence type="ECO:0000313" key="3">
    <source>
        <dbReference type="Proteomes" id="UP000688137"/>
    </source>
</evidence>
<keyword evidence="1" id="KW-1133">Transmembrane helix</keyword>
<keyword evidence="1" id="KW-0812">Transmembrane</keyword>
<comment type="caution">
    <text evidence="2">The sequence shown here is derived from an EMBL/GenBank/DDBJ whole genome shotgun (WGS) entry which is preliminary data.</text>
</comment>
<keyword evidence="3" id="KW-1185">Reference proteome</keyword>
<feature type="transmembrane region" description="Helical" evidence="1">
    <location>
        <begin position="6"/>
        <end position="27"/>
    </location>
</feature>
<proteinExistence type="predicted"/>
<protein>
    <recommendedName>
        <fullName evidence="4">Transmembrane protein</fullName>
    </recommendedName>
</protein>
<dbReference type="OMA" id="EDKQFRQ"/>
<reference evidence="2" key="1">
    <citation type="submission" date="2021-01" db="EMBL/GenBank/DDBJ databases">
        <authorList>
            <consortium name="Genoscope - CEA"/>
            <person name="William W."/>
        </authorList>
    </citation>
    <scope>NUCLEOTIDE SEQUENCE</scope>
</reference>
<dbReference type="Proteomes" id="UP000688137">
    <property type="component" value="Unassembled WGS sequence"/>
</dbReference>
<dbReference type="GO" id="GO:0005634">
    <property type="term" value="C:nucleus"/>
    <property type="evidence" value="ECO:0007669"/>
    <property type="project" value="TreeGrafter"/>
</dbReference>
<keyword evidence="1" id="KW-0472">Membrane</keyword>
<dbReference type="GO" id="GO:0007131">
    <property type="term" value="P:reciprocal meiotic recombination"/>
    <property type="evidence" value="ECO:0007669"/>
    <property type="project" value="TreeGrafter"/>
</dbReference>
<accession>A0A8S1MZT8</accession>
<evidence type="ECO:0000313" key="2">
    <source>
        <dbReference type="EMBL" id="CAD8085840.1"/>
    </source>
</evidence>
<organism evidence="2 3">
    <name type="scientific">Paramecium primaurelia</name>
    <dbReference type="NCBI Taxonomy" id="5886"/>
    <lineage>
        <taxon>Eukaryota</taxon>
        <taxon>Sar</taxon>
        <taxon>Alveolata</taxon>
        <taxon>Ciliophora</taxon>
        <taxon>Intramacronucleata</taxon>
        <taxon>Oligohymenophorea</taxon>
        <taxon>Peniculida</taxon>
        <taxon>Parameciidae</taxon>
        <taxon>Paramecium</taxon>
    </lineage>
</organism>
<feature type="transmembrane region" description="Helical" evidence="1">
    <location>
        <begin position="306"/>
        <end position="328"/>
    </location>
</feature>
<evidence type="ECO:0000256" key="1">
    <source>
        <dbReference type="SAM" id="Phobius"/>
    </source>
</evidence>